<keyword evidence="4 7" id="KW-1133">Transmembrane helix</keyword>
<dbReference type="Proteomes" id="UP001530315">
    <property type="component" value="Unassembled WGS sequence"/>
</dbReference>
<feature type="transmembrane region" description="Helical" evidence="7">
    <location>
        <begin position="331"/>
        <end position="351"/>
    </location>
</feature>
<evidence type="ECO:0000256" key="1">
    <source>
        <dbReference type="ARBA" id="ARBA00004141"/>
    </source>
</evidence>
<dbReference type="InterPro" id="IPR011701">
    <property type="entry name" value="MFS"/>
</dbReference>
<dbReference type="EMBL" id="JALLAZ020001409">
    <property type="protein sequence ID" value="KAL3775497.1"/>
    <property type="molecule type" value="Genomic_DNA"/>
</dbReference>
<dbReference type="SUPFAM" id="SSF103473">
    <property type="entry name" value="MFS general substrate transporter"/>
    <property type="match status" value="1"/>
</dbReference>
<dbReference type="InterPro" id="IPR044770">
    <property type="entry name" value="MFS_spinster-like"/>
</dbReference>
<name>A0ABD3NI04_9STRA</name>
<dbReference type="InterPro" id="IPR036259">
    <property type="entry name" value="MFS_trans_sf"/>
</dbReference>
<dbReference type="PROSITE" id="PS50850">
    <property type="entry name" value="MFS"/>
    <property type="match status" value="1"/>
</dbReference>
<protein>
    <recommendedName>
        <fullName evidence="8">Major facilitator superfamily (MFS) profile domain-containing protein</fullName>
    </recommendedName>
</protein>
<feature type="transmembrane region" description="Helical" evidence="7">
    <location>
        <begin position="396"/>
        <end position="415"/>
    </location>
</feature>
<sequence>TFSQLLWCGPVGRLENSIFFASATHNSPLLLRAGDTMLRICGERIFIQWERSKVLRSLPVAILVIIAALDRADMALLGASFPMLEKTLGVHVDTLGYFSLFQNLSYALSIPFWAWLVHRYRVQNAHIILSMSCFLWGIATLSIAQSETIVSQAFFRCLNGGALASILPLSQMMLVDLVPTSMRGSAFGLMGLLERVAAMIATSAVVWYDDWRIPYSVVGSISILMAFSAKQYLQMTTKIEDEKPKGEELSMLGIVKRVSREPSFVYLIAQGVFGAIPWNMMSFIVLLLKWKDFTKKEIISFQVSAGIIGSLGVFLGGVSGDYFGHLPRGRVGVALFSIMSESLFYSLFLYSDTYHSCIFWKSLFHLFGGWATAAAIRPLCADLAQNQSERAQISAAWVFLDKTSSAVFGAPLVGYMTKQLFDDNLILTNREKARLLSRSMSFLSTFFWGVSAYFWMRIGKAEINRKRMNTRCDSP</sequence>
<evidence type="ECO:0000256" key="2">
    <source>
        <dbReference type="ARBA" id="ARBA00022448"/>
    </source>
</evidence>
<dbReference type="Pfam" id="PF07690">
    <property type="entry name" value="MFS_1"/>
    <property type="match status" value="1"/>
</dbReference>
<feature type="transmembrane region" description="Helical" evidence="7">
    <location>
        <begin position="95"/>
        <end position="115"/>
    </location>
</feature>
<accession>A0ABD3NI04</accession>
<feature type="transmembrane region" description="Helical" evidence="7">
    <location>
        <begin position="435"/>
        <end position="456"/>
    </location>
</feature>
<feature type="transmembrane region" description="Helical" evidence="7">
    <location>
        <begin position="127"/>
        <end position="147"/>
    </location>
</feature>
<feature type="transmembrane region" description="Helical" evidence="7">
    <location>
        <begin position="363"/>
        <end position="384"/>
    </location>
</feature>
<evidence type="ECO:0000256" key="5">
    <source>
        <dbReference type="ARBA" id="ARBA00023136"/>
    </source>
</evidence>
<gene>
    <name evidence="9" type="ORF">ACHAW5_000242</name>
</gene>
<dbReference type="PANTHER" id="PTHR23505:SF52">
    <property type="entry name" value="MAJOR FACILITATOR SUPERFAMILY PROTEIN"/>
    <property type="match status" value="1"/>
</dbReference>
<dbReference type="Gene3D" id="1.20.1250.20">
    <property type="entry name" value="MFS general substrate transporter like domains"/>
    <property type="match status" value="1"/>
</dbReference>
<dbReference type="InterPro" id="IPR020846">
    <property type="entry name" value="MFS_dom"/>
</dbReference>
<dbReference type="PANTHER" id="PTHR23505">
    <property type="entry name" value="SPINSTER"/>
    <property type="match status" value="1"/>
</dbReference>
<comment type="subcellular location">
    <subcellularLocation>
        <location evidence="1">Membrane</location>
        <topology evidence="1">Multi-pass membrane protein</topology>
    </subcellularLocation>
</comment>
<comment type="similarity">
    <text evidence="6">Belongs to the major facilitator superfamily. Spinster (TC 2.A.1.49) family.</text>
</comment>
<organism evidence="9 10">
    <name type="scientific">Stephanodiscus triporus</name>
    <dbReference type="NCBI Taxonomy" id="2934178"/>
    <lineage>
        <taxon>Eukaryota</taxon>
        <taxon>Sar</taxon>
        <taxon>Stramenopiles</taxon>
        <taxon>Ochrophyta</taxon>
        <taxon>Bacillariophyta</taxon>
        <taxon>Coscinodiscophyceae</taxon>
        <taxon>Thalassiosirophycidae</taxon>
        <taxon>Stephanodiscales</taxon>
        <taxon>Stephanodiscaceae</taxon>
        <taxon>Stephanodiscus</taxon>
    </lineage>
</organism>
<reference evidence="9 10" key="1">
    <citation type="submission" date="2024-10" db="EMBL/GenBank/DDBJ databases">
        <title>Updated reference genomes for cyclostephanoid diatoms.</title>
        <authorList>
            <person name="Roberts W.R."/>
            <person name="Alverson A.J."/>
        </authorList>
    </citation>
    <scope>NUCLEOTIDE SEQUENCE [LARGE SCALE GENOMIC DNA]</scope>
    <source>
        <strain evidence="9 10">AJA276-08</strain>
    </source>
</reference>
<evidence type="ECO:0000256" key="6">
    <source>
        <dbReference type="ARBA" id="ARBA00024338"/>
    </source>
</evidence>
<keyword evidence="3 7" id="KW-0812">Transmembrane</keyword>
<evidence type="ECO:0000313" key="10">
    <source>
        <dbReference type="Proteomes" id="UP001530315"/>
    </source>
</evidence>
<feature type="non-terminal residue" evidence="9">
    <location>
        <position position="1"/>
    </location>
</feature>
<keyword evidence="5 7" id="KW-0472">Membrane</keyword>
<feature type="transmembrane region" description="Helical" evidence="7">
    <location>
        <begin position="299"/>
        <end position="319"/>
    </location>
</feature>
<proteinExistence type="inferred from homology"/>
<evidence type="ECO:0000256" key="3">
    <source>
        <dbReference type="ARBA" id="ARBA00022692"/>
    </source>
</evidence>
<evidence type="ECO:0000256" key="7">
    <source>
        <dbReference type="SAM" id="Phobius"/>
    </source>
</evidence>
<evidence type="ECO:0000256" key="4">
    <source>
        <dbReference type="ARBA" id="ARBA00022989"/>
    </source>
</evidence>
<feature type="transmembrane region" description="Helical" evidence="7">
    <location>
        <begin position="187"/>
        <end position="207"/>
    </location>
</feature>
<dbReference type="AlphaFoldDB" id="A0ABD3NI04"/>
<feature type="transmembrane region" description="Helical" evidence="7">
    <location>
        <begin position="153"/>
        <end position="175"/>
    </location>
</feature>
<feature type="transmembrane region" description="Helical" evidence="7">
    <location>
        <begin position="264"/>
        <end position="287"/>
    </location>
</feature>
<evidence type="ECO:0000259" key="8">
    <source>
        <dbReference type="PROSITE" id="PS50850"/>
    </source>
</evidence>
<feature type="domain" description="Major facilitator superfamily (MFS) profile" evidence="8">
    <location>
        <begin position="59"/>
        <end position="475"/>
    </location>
</feature>
<evidence type="ECO:0000313" key="9">
    <source>
        <dbReference type="EMBL" id="KAL3775497.1"/>
    </source>
</evidence>
<keyword evidence="2" id="KW-0813">Transport</keyword>
<comment type="caution">
    <text evidence="9">The sequence shown here is derived from an EMBL/GenBank/DDBJ whole genome shotgun (WGS) entry which is preliminary data.</text>
</comment>
<dbReference type="GO" id="GO:0016020">
    <property type="term" value="C:membrane"/>
    <property type="evidence" value="ECO:0007669"/>
    <property type="project" value="UniProtKB-SubCell"/>
</dbReference>
<keyword evidence="10" id="KW-1185">Reference proteome</keyword>